<sequence>MDECAVIINDRTRAQAARAVVTAPDGWSAVIKPATRSLQQNALLHALFSDLAKQAKFHGRTLSAAQWKVLMISGHTVATGGGADIVQGVEGEFCNIRESSAHMSIRRMTSLLEYVVAYCATNNIRLPAGKGYEEYQA</sequence>
<evidence type="ECO:0000313" key="2">
    <source>
        <dbReference type="Proteomes" id="UP001055013"/>
    </source>
</evidence>
<evidence type="ECO:0000313" key="1">
    <source>
        <dbReference type="EMBL" id="GJH22446.1"/>
    </source>
</evidence>
<proteinExistence type="predicted"/>
<dbReference type="Proteomes" id="UP001055013">
    <property type="component" value="Unassembled WGS sequence"/>
</dbReference>
<dbReference type="EMBL" id="BPUR01000041">
    <property type="protein sequence ID" value="GJH22446.1"/>
    <property type="molecule type" value="Genomic_DNA"/>
</dbReference>
<name>A0ACB5R4X3_9BURK</name>
<protein>
    <submittedName>
        <fullName evidence="1">Recombination protein NinB</fullName>
    </submittedName>
</protein>
<organism evidence="1 2">
    <name type="scientific">Caballeronia novacaledonica</name>
    <dbReference type="NCBI Taxonomy" id="1544861"/>
    <lineage>
        <taxon>Bacteria</taxon>
        <taxon>Pseudomonadati</taxon>
        <taxon>Pseudomonadota</taxon>
        <taxon>Betaproteobacteria</taxon>
        <taxon>Burkholderiales</taxon>
        <taxon>Burkholderiaceae</taxon>
        <taxon>Caballeronia</taxon>
    </lineage>
</organism>
<gene>
    <name evidence="1" type="ORF">CBA19CS22_37910</name>
</gene>
<accession>A0ACB5R4X3</accession>
<keyword evidence="2" id="KW-1185">Reference proteome</keyword>
<reference evidence="1" key="1">
    <citation type="submission" date="2021-09" db="EMBL/GenBank/DDBJ databases">
        <title>Isolation and characterization of 3-chlorobenzoate degrading bacteria from soils in Shizuoka.</title>
        <authorList>
            <person name="Ifat A."/>
            <person name="Ogawa N."/>
            <person name="Kimbara K."/>
            <person name="Moriuchi R."/>
            <person name="Dohra H."/>
            <person name="Shintani M."/>
        </authorList>
    </citation>
    <scope>NUCLEOTIDE SEQUENCE</scope>
    <source>
        <strain evidence="1">19CS2-2</strain>
    </source>
</reference>
<comment type="caution">
    <text evidence="1">The sequence shown here is derived from an EMBL/GenBank/DDBJ whole genome shotgun (WGS) entry which is preliminary data.</text>
</comment>